<keyword evidence="2" id="KW-1185">Reference proteome</keyword>
<feature type="compositionally biased region" description="Low complexity" evidence="1">
    <location>
        <begin position="188"/>
        <end position="207"/>
    </location>
</feature>
<feature type="compositionally biased region" description="Polar residues" evidence="1">
    <location>
        <begin position="585"/>
        <end position="594"/>
    </location>
</feature>
<evidence type="ECO:0000313" key="2">
    <source>
        <dbReference type="Proteomes" id="UP000492821"/>
    </source>
</evidence>
<feature type="compositionally biased region" description="Acidic residues" evidence="1">
    <location>
        <begin position="20"/>
        <end position="29"/>
    </location>
</feature>
<evidence type="ECO:0000313" key="3">
    <source>
        <dbReference type="WBParaSite" id="Pan_g4184.t1"/>
    </source>
</evidence>
<feature type="region of interest" description="Disordered" evidence="1">
    <location>
        <begin position="326"/>
        <end position="782"/>
    </location>
</feature>
<feature type="compositionally biased region" description="Polar residues" evidence="1">
    <location>
        <begin position="106"/>
        <end position="117"/>
    </location>
</feature>
<feature type="compositionally biased region" description="Low complexity" evidence="1">
    <location>
        <begin position="214"/>
        <end position="246"/>
    </location>
</feature>
<feature type="compositionally biased region" description="Low complexity" evidence="1">
    <location>
        <begin position="363"/>
        <end position="374"/>
    </location>
</feature>
<proteinExistence type="predicted"/>
<feature type="region of interest" description="Disordered" evidence="1">
    <location>
        <begin position="1"/>
        <end position="251"/>
    </location>
</feature>
<reference evidence="3" key="2">
    <citation type="submission" date="2020-10" db="UniProtKB">
        <authorList>
            <consortium name="WormBaseParasite"/>
        </authorList>
    </citation>
    <scope>IDENTIFICATION</scope>
</reference>
<organism evidence="2 3">
    <name type="scientific">Panagrellus redivivus</name>
    <name type="common">Microworm</name>
    <dbReference type="NCBI Taxonomy" id="6233"/>
    <lineage>
        <taxon>Eukaryota</taxon>
        <taxon>Metazoa</taxon>
        <taxon>Ecdysozoa</taxon>
        <taxon>Nematoda</taxon>
        <taxon>Chromadorea</taxon>
        <taxon>Rhabditida</taxon>
        <taxon>Tylenchina</taxon>
        <taxon>Panagrolaimomorpha</taxon>
        <taxon>Panagrolaimoidea</taxon>
        <taxon>Panagrolaimidae</taxon>
        <taxon>Panagrellus</taxon>
    </lineage>
</organism>
<feature type="compositionally biased region" description="Low complexity" evidence="1">
    <location>
        <begin position="118"/>
        <end position="155"/>
    </location>
</feature>
<protein>
    <submittedName>
        <fullName evidence="3">CRC domain-containing protein</fullName>
    </submittedName>
</protein>
<dbReference type="Proteomes" id="UP000492821">
    <property type="component" value="Unassembled WGS sequence"/>
</dbReference>
<dbReference type="WBParaSite" id="Pan_g4184.t1">
    <property type="protein sequence ID" value="Pan_g4184.t1"/>
    <property type="gene ID" value="Pan_g4184"/>
</dbReference>
<feature type="compositionally biased region" description="Pro residues" evidence="1">
    <location>
        <begin position="706"/>
        <end position="725"/>
    </location>
</feature>
<feature type="compositionally biased region" description="Low complexity" evidence="1">
    <location>
        <begin position="527"/>
        <end position="548"/>
    </location>
</feature>
<feature type="compositionally biased region" description="Polar residues" evidence="1">
    <location>
        <begin position="177"/>
        <end position="187"/>
    </location>
</feature>
<name>A0A7E4VW07_PANRE</name>
<accession>A0A7E4VW07</accession>
<feature type="compositionally biased region" description="Low complexity" evidence="1">
    <location>
        <begin position="474"/>
        <end position="485"/>
    </location>
</feature>
<feature type="region of interest" description="Disordered" evidence="1">
    <location>
        <begin position="265"/>
        <end position="293"/>
    </location>
</feature>
<feature type="compositionally biased region" description="Pro residues" evidence="1">
    <location>
        <begin position="32"/>
        <end position="46"/>
    </location>
</feature>
<feature type="compositionally biased region" description="Polar residues" evidence="1">
    <location>
        <begin position="559"/>
        <end position="577"/>
    </location>
</feature>
<dbReference type="AlphaFoldDB" id="A0A7E4VW07"/>
<feature type="compositionally biased region" description="Acidic residues" evidence="1">
    <location>
        <begin position="402"/>
        <end position="413"/>
    </location>
</feature>
<evidence type="ECO:0000256" key="1">
    <source>
        <dbReference type="SAM" id="MobiDB-lite"/>
    </source>
</evidence>
<feature type="compositionally biased region" description="Polar residues" evidence="1">
    <location>
        <begin position="375"/>
        <end position="392"/>
    </location>
</feature>
<sequence>MDRRSPNRRLPGPSKPDPVDPVEDEDEEMPGPSDPRPQAAPAPSAPGPSRRPGFAASSGPGPIRRAQAADPSAPGPSGLGSGYLDEQPSYDAYSDFFRRFQPSTPPTNRFQSSASSRGSPYQLPSSSRSSPYQQPGSSRGSPYQQPSTSQASSSSFRWPVEGEITRRHTLADAMAHFSNSMGASSQQPSASRPYSSRLASSSQGLSSQPPPSSQPDTSQLQPSSSQSSTALSCSAQAQQAQAGAQPFANGPQLSKFFRSYMSATLDSTPKRPILQRKSRSLKNSPAVPDPAARRRIVSTMNAEQSNRHMLSHRVPPAKRECRFTTQDMLDLRNLNPNNSRRRSRNTEDDDDDLPGPSRRSRSRSPLSRRTSGRTQGTEDSLSPGNRSRSGTPDPNFAFEANDPSDIDEDDELEDARQGGSNRSSPASGRGSKLLESPKPSSSSARRRSRSPASAGRRTPPRRQNPPPVYRVRRSPSPSQPSSSTVYFPRQDLGPRPPHMDPRTPPLSHRVNPDQPSTLRRPPRRQNRMNNQPSRARRSPYPSQPSSSRRSSDLDSDQPFASSQPAHLNVYQPSSSRGASDLNCDQPFSSSQPSRLNYDDPSSSRRSPRPTPDRPSSSGRSRSPRPSKRLREESPEESAPPPPEQPMADPVDAKDSCPPKKKHFRLVFHKPHSPEMYGDTVLYRSPHGTPISTFVPTDEPSPRLRPKTPPPRRNIPPPSTRNPPPGYYYGRQEADRRFDGSTANRRLVFQQPEPQPSDDGQRTGESENGGYNAEPESESDGEK</sequence>
<reference evidence="2" key="1">
    <citation type="journal article" date="2013" name="Genetics">
        <title>The draft genome and transcriptome of Panagrellus redivivus are shaped by the harsh demands of a free-living lifestyle.</title>
        <authorList>
            <person name="Srinivasan J."/>
            <person name="Dillman A.R."/>
            <person name="Macchietto M.G."/>
            <person name="Heikkinen L."/>
            <person name="Lakso M."/>
            <person name="Fracchia K.M."/>
            <person name="Antoshechkin I."/>
            <person name="Mortazavi A."/>
            <person name="Wong G."/>
            <person name="Sternberg P.W."/>
        </authorList>
    </citation>
    <scope>NUCLEOTIDE SEQUENCE [LARGE SCALE GENOMIC DNA]</scope>
    <source>
        <strain evidence="2">MT8872</strain>
    </source>
</reference>
<feature type="compositionally biased region" description="Basic residues" evidence="1">
    <location>
        <begin position="658"/>
        <end position="670"/>
    </location>
</feature>